<evidence type="ECO:0000256" key="1">
    <source>
        <dbReference type="ARBA" id="ARBA00004141"/>
    </source>
</evidence>
<evidence type="ECO:0000256" key="5">
    <source>
        <dbReference type="ARBA" id="ARBA00022840"/>
    </source>
</evidence>
<dbReference type="RefSeq" id="XP_016491732.1">
    <property type="nucleotide sequence ID" value="XM_016636246.1"/>
</dbReference>
<evidence type="ECO:0000256" key="3">
    <source>
        <dbReference type="ARBA" id="ARBA00022692"/>
    </source>
</evidence>
<dbReference type="SUPFAM" id="SSF52540">
    <property type="entry name" value="P-loop containing nucleoside triphosphate hydrolases"/>
    <property type="match status" value="1"/>
</dbReference>
<organism evidence="9">
    <name type="scientific">Nicotiana tabacum</name>
    <name type="common">Common tobacco</name>
    <dbReference type="NCBI Taxonomy" id="4097"/>
    <lineage>
        <taxon>Eukaryota</taxon>
        <taxon>Viridiplantae</taxon>
        <taxon>Streptophyta</taxon>
        <taxon>Embryophyta</taxon>
        <taxon>Tracheophyta</taxon>
        <taxon>Spermatophyta</taxon>
        <taxon>Magnoliopsida</taxon>
        <taxon>eudicotyledons</taxon>
        <taxon>Gunneridae</taxon>
        <taxon>Pentapetalae</taxon>
        <taxon>asterids</taxon>
        <taxon>lamiids</taxon>
        <taxon>Solanales</taxon>
        <taxon>Solanaceae</taxon>
        <taxon>Nicotianoideae</taxon>
        <taxon>Nicotianeae</taxon>
        <taxon>Nicotiana</taxon>
    </lineage>
</organism>
<dbReference type="OrthoDB" id="2013610at2759"/>
<dbReference type="InterPro" id="IPR027417">
    <property type="entry name" value="P-loop_NTPase"/>
</dbReference>
<dbReference type="AlphaFoldDB" id="A0A1S4BS68"/>
<keyword evidence="8" id="KW-0150">Chloroplast</keyword>
<keyword evidence="5 8" id="KW-0067">ATP-binding</keyword>
<accession>A0A1S4BS68</accession>
<dbReference type="GO" id="GO:0005471">
    <property type="term" value="F:ATP:ADP antiporter activity"/>
    <property type="evidence" value="ECO:0000318"/>
    <property type="project" value="GO_Central"/>
</dbReference>
<evidence type="ECO:0000256" key="4">
    <source>
        <dbReference type="ARBA" id="ARBA00022741"/>
    </source>
</evidence>
<name>A0A1S4BS68_TOBAC</name>
<evidence type="ECO:0000256" key="2">
    <source>
        <dbReference type="ARBA" id="ARBA00022448"/>
    </source>
</evidence>
<reference evidence="9" key="1">
    <citation type="submission" date="2025-08" db="UniProtKB">
        <authorList>
            <consortium name="RefSeq"/>
        </authorList>
    </citation>
    <scope>IDENTIFICATION</scope>
</reference>
<keyword evidence="2 8" id="KW-0813">Transport</keyword>
<keyword evidence="6" id="KW-1133">Transmembrane helix</keyword>
<sequence length="501" mass="56470">MKTETTEAHFANNSMYYIAPTAVANDRAKVVIKEDKHDEAEIVTTKEEPLGFVTTIKEKVPLWIGFAFSISSDLIMFDDQHELELAQCLVEMSCMDSACGSNQLLNRGRFSHLSDLAHAELFLPSFQFPPDQFGLEFPFDPGSSLFTTFLRVTRNCVFCFASSNLVHDNFITSTLWNSCITPLKLQLRNTADAYESITTNYLGKSVLVRIFMCCLSASSVGIVKKLIQIREWSGASELNLVLDKLIGISCKIIEVMSGVPIVGRWKLFVDMIGSKNIDQVGQSGQKTKLKAAEIYQGHITRQSMILSIPNDDFRIPSKGNKLIMFLLDSFGDAKPRVLLILCTSLDNEGDKEKFYVTTVEDARRFYSLLGFEANVALNFSSCIREYFSTMRSIWDPGVDGLALYLFDPCKELPYIPLGEDTKIKGIAVTEVFCNPMKEHRGAFDPYLNLHKFTSMLSMLLYSNLEDKVFFKDGSIVMNKNSQWAMMKNGFKKLANFVWDPG</sequence>
<dbReference type="PANTHER" id="PTHR31187">
    <property type="match status" value="1"/>
</dbReference>
<dbReference type="KEGG" id="nta:107811340"/>
<keyword evidence="7" id="KW-0472">Membrane</keyword>
<dbReference type="PaxDb" id="4097-A0A1S4BS68"/>
<evidence type="ECO:0000256" key="7">
    <source>
        <dbReference type="ARBA" id="ARBA00023136"/>
    </source>
</evidence>
<keyword evidence="3" id="KW-0812">Transmembrane</keyword>
<dbReference type="GO" id="GO:0031969">
    <property type="term" value="C:chloroplast membrane"/>
    <property type="evidence" value="ECO:0007669"/>
    <property type="project" value="UniProtKB-SubCell"/>
</dbReference>
<protein>
    <recommendedName>
        <fullName evidence="8">ADP,ATP carrier protein</fullName>
    </recommendedName>
</protein>
<proteinExistence type="inferred from homology"/>
<gene>
    <name evidence="9" type="primary">LOC107811340</name>
</gene>
<dbReference type="STRING" id="4097.A0A1S4BS68"/>
<dbReference type="GO" id="GO:0005524">
    <property type="term" value="F:ATP binding"/>
    <property type="evidence" value="ECO:0007669"/>
    <property type="project" value="UniProtKB-KW"/>
</dbReference>
<comment type="subcellular location">
    <subcellularLocation>
        <location evidence="1">Membrane</location>
        <topology evidence="1">Multi-pass membrane protein</topology>
    </subcellularLocation>
    <subcellularLocation>
        <location evidence="8">Plastid</location>
        <location evidence="8">Chloroplast membrane</location>
        <topology evidence="8">Multi-pass membrane protein</topology>
    </subcellularLocation>
</comment>
<evidence type="ECO:0000256" key="8">
    <source>
        <dbReference type="RuleBase" id="RU363121"/>
    </source>
</evidence>
<keyword evidence="8" id="KW-0934">Plastid</keyword>
<dbReference type="PANTHER" id="PTHR31187:SF7">
    <property type="entry name" value="ADP,ATP CARRIER PROTEIN"/>
    <property type="match status" value="1"/>
</dbReference>
<evidence type="ECO:0000313" key="9">
    <source>
        <dbReference type="RefSeq" id="XP_016491732.1"/>
    </source>
</evidence>
<comment type="similarity">
    <text evidence="8">Belongs to the ADP/ATP translocase tlc family.</text>
</comment>
<evidence type="ECO:0000256" key="6">
    <source>
        <dbReference type="ARBA" id="ARBA00022989"/>
    </source>
</evidence>
<dbReference type="Pfam" id="PF03219">
    <property type="entry name" value="TLC"/>
    <property type="match status" value="2"/>
</dbReference>
<dbReference type="InterPro" id="IPR004667">
    <property type="entry name" value="ADP_ATP_car_bac_type"/>
</dbReference>
<keyword evidence="4 8" id="KW-0547">Nucleotide-binding</keyword>